<protein>
    <submittedName>
        <fullName evidence="2">Alpha/beta fold hydrolase</fullName>
    </submittedName>
</protein>
<gene>
    <name evidence="2" type="ORF">GCM10009096_02250</name>
</gene>
<dbReference type="InterPro" id="IPR050266">
    <property type="entry name" value="AB_hydrolase_sf"/>
</dbReference>
<dbReference type="EMBL" id="BAAAEM010000002">
    <property type="protein sequence ID" value="GAA0465242.1"/>
    <property type="molecule type" value="Genomic_DNA"/>
</dbReference>
<dbReference type="PANTHER" id="PTHR43798:SF5">
    <property type="entry name" value="MONOACYLGLYCEROL LIPASE ABHD6"/>
    <property type="match status" value="1"/>
</dbReference>
<dbReference type="InterPro" id="IPR000073">
    <property type="entry name" value="AB_hydrolase_1"/>
</dbReference>
<sequence>MVLIHGIFSRKEHWVDFARRLTDDYQVIVIDLPGFGDNGLLPDSEYALQKQSENLSAVFDALELSDVHVGANSMGASIIAQIAVEQPDRIASLAFIGSPLGVTSPTLSDMERAIAEGKTPLLVRSQEEFEGRNSWLSPNGISVPQPILTTWMHAELAQVEKNARIWAVVHDENPVPDLLELAPKLNMPTQILWCTEDRIFHVNGAAVLARKLSSAKLDVLDNCGHVPMVDAPEETAMRYLNFLTSLRTSIKPTD</sequence>
<feature type="domain" description="AB hydrolase-1" evidence="1">
    <location>
        <begin position="1"/>
        <end position="236"/>
    </location>
</feature>
<dbReference type="SUPFAM" id="SSF53474">
    <property type="entry name" value="alpha/beta-Hydrolases"/>
    <property type="match status" value="1"/>
</dbReference>
<keyword evidence="2" id="KW-0378">Hydrolase</keyword>
<dbReference type="GO" id="GO:0016787">
    <property type="term" value="F:hydrolase activity"/>
    <property type="evidence" value="ECO:0007669"/>
    <property type="project" value="UniProtKB-KW"/>
</dbReference>
<comment type="caution">
    <text evidence="2">The sequence shown here is derived from an EMBL/GenBank/DDBJ whole genome shotgun (WGS) entry which is preliminary data.</text>
</comment>
<dbReference type="Proteomes" id="UP001500713">
    <property type="component" value="Unassembled WGS sequence"/>
</dbReference>
<organism evidence="2 3">
    <name type="scientific">Parasphingorhabdus litoris</name>
    <dbReference type="NCBI Taxonomy" id="394733"/>
    <lineage>
        <taxon>Bacteria</taxon>
        <taxon>Pseudomonadati</taxon>
        <taxon>Pseudomonadota</taxon>
        <taxon>Alphaproteobacteria</taxon>
        <taxon>Sphingomonadales</taxon>
        <taxon>Sphingomonadaceae</taxon>
        <taxon>Parasphingorhabdus</taxon>
    </lineage>
</organism>
<proteinExistence type="predicted"/>
<keyword evidence="3" id="KW-1185">Reference proteome</keyword>
<dbReference type="InterPro" id="IPR029058">
    <property type="entry name" value="AB_hydrolase_fold"/>
</dbReference>
<evidence type="ECO:0000313" key="3">
    <source>
        <dbReference type="Proteomes" id="UP001500713"/>
    </source>
</evidence>
<reference evidence="3" key="1">
    <citation type="journal article" date="2019" name="Int. J. Syst. Evol. Microbiol.">
        <title>The Global Catalogue of Microorganisms (GCM) 10K type strain sequencing project: providing services to taxonomists for standard genome sequencing and annotation.</title>
        <authorList>
            <consortium name="The Broad Institute Genomics Platform"/>
            <consortium name="The Broad Institute Genome Sequencing Center for Infectious Disease"/>
            <person name="Wu L."/>
            <person name="Ma J."/>
        </authorList>
    </citation>
    <scope>NUCLEOTIDE SEQUENCE [LARGE SCALE GENOMIC DNA]</scope>
    <source>
        <strain evidence="3">JCM 14162</strain>
    </source>
</reference>
<dbReference type="PRINTS" id="PR00412">
    <property type="entry name" value="EPOXHYDRLASE"/>
</dbReference>
<dbReference type="InterPro" id="IPR000639">
    <property type="entry name" value="Epox_hydrolase-like"/>
</dbReference>
<dbReference type="Gene3D" id="3.40.50.1820">
    <property type="entry name" value="alpha/beta hydrolase"/>
    <property type="match status" value="1"/>
</dbReference>
<name>A0ABP3JVL5_9SPHN</name>
<dbReference type="PRINTS" id="PR00111">
    <property type="entry name" value="ABHYDROLASE"/>
</dbReference>
<evidence type="ECO:0000313" key="2">
    <source>
        <dbReference type="EMBL" id="GAA0465242.1"/>
    </source>
</evidence>
<dbReference type="Pfam" id="PF12697">
    <property type="entry name" value="Abhydrolase_6"/>
    <property type="match status" value="1"/>
</dbReference>
<accession>A0ABP3JVL5</accession>
<dbReference type="PANTHER" id="PTHR43798">
    <property type="entry name" value="MONOACYLGLYCEROL LIPASE"/>
    <property type="match status" value="1"/>
</dbReference>
<evidence type="ECO:0000259" key="1">
    <source>
        <dbReference type="Pfam" id="PF12697"/>
    </source>
</evidence>